<evidence type="ECO:0000313" key="3">
    <source>
        <dbReference type="Proteomes" id="UP000198539"/>
    </source>
</evidence>
<dbReference type="Gene3D" id="3.40.50.720">
    <property type="entry name" value="NAD(P)-binding Rossmann-like Domain"/>
    <property type="match status" value="1"/>
</dbReference>
<dbReference type="Proteomes" id="UP000198539">
    <property type="component" value="Unassembled WGS sequence"/>
</dbReference>
<evidence type="ECO:0000313" key="2">
    <source>
        <dbReference type="EMBL" id="SDX56705.1"/>
    </source>
</evidence>
<dbReference type="Pfam" id="PF01370">
    <property type="entry name" value="Epimerase"/>
    <property type="match status" value="1"/>
</dbReference>
<name>A0A1H3CRF5_9RHOB</name>
<dbReference type="InterPro" id="IPR050177">
    <property type="entry name" value="Lipid_A_modif_metabolic_enz"/>
</dbReference>
<dbReference type="STRING" id="564137.SAMN04488238_11029"/>
<dbReference type="EMBL" id="FNOM01000010">
    <property type="protein sequence ID" value="SDX56705.1"/>
    <property type="molecule type" value="Genomic_DNA"/>
</dbReference>
<keyword evidence="3" id="KW-1185">Reference proteome</keyword>
<organism evidence="2 3">
    <name type="scientific">Roseicitreum antarcticum</name>
    <dbReference type="NCBI Taxonomy" id="564137"/>
    <lineage>
        <taxon>Bacteria</taxon>
        <taxon>Pseudomonadati</taxon>
        <taxon>Pseudomonadota</taxon>
        <taxon>Alphaproteobacteria</taxon>
        <taxon>Rhodobacterales</taxon>
        <taxon>Paracoccaceae</taxon>
        <taxon>Roseicitreum</taxon>
    </lineage>
</organism>
<sequence>MSGEWRPEPALQGTIVVFGGAGFVGTHLLERLRKDLDTPLISVDIRAPKHPVDGVTYMTHDVRDLSQLDIGAPVPLLFNLAAVHTTPGHEPWEYYDANVRGAIEISRFARRHQTRKICFTSSISVYGPCETPLDETSTPAPKSDYGRSKLMAEQVFKDWVHEDPAHALVTARPAVVFGRGEGGNFTRLARMLNRGFFIYPGRKDTIKSCIHVGDLVEWMLFAVQRSDKTVLFNGAFDERYTIETIVETFRDISFPRARTFMLPGGVMKFMAALLRPLSATGLGVHPERIEKLMLSTNIVPLWANENGLPTRERLRPGLETWKNETDGAFS</sequence>
<evidence type="ECO:0000259" key="1">
    <source>
        <dbReference type="Pfam" id="PF01370"/>
    </source>
</evidence>
<dbReference type="AlphaFoldDB" id="A0A1H3CRF5"/>
<feature type="domain" description="NAD-dependent epimerase/dehydratase" evidence="1">
    <location>
        <begin position="15"/>
        <end position="228"/>
    </location>
</feature>
<reference evidence="2 3" key="1">
    <citation type="submission" date="2016-10" db="EMBL/GenBank/DDBJ databases">
        <authorList>
            <person name="de Groot N.N."/>
        </authorList>
    </citation>
    <scope>NUCLEOTIDE SEQUENCE [LARGE SCALE GENOMIC DNA]</scope>
    <source>
        <strain evidence="2 3">CGMCC 1.8894</strain>
    </source>
</reference>
<dbReference type="PANTHER" id="PTHR43245">
    <property type="entry name" value="BIFUNCTIONAL POLYMYXIN RESISTANCE PROTEIN ARNA"/>
    <property type="match status" value="1"/>
</dbReference>
<dbReference type="InterPro" id="IPR036291">
    <property type="entry name" value="NAD(P)-bd_dom_sf"/>
</dbReference>
<gene>
    <name evidence="2" type="ORF">SAMN04488238_11029</name>
</gene>
<accession>A0A1H3CRF5</accession>
<dbReference type="OrthoDB" id="9801785at2"/>
<dbReference type="SUPFAM" id="SSF51735">
    <property type="entry name" value="NAD(P)-binding Rossmann-fold domains"/>
    <property type="match status" value="1"/>
</dbReference>
<dbReference type="InterPro" id="IPR001509">
    <property type="entry name" value="Epimerase_deHydtase"/>
</dbReference>
<dbReference type="RefSeq" id="WP_092891511.1">
    <property type="nucleotide sequence ID" value="NZ_FNOM01000010.1"/>
</dbReference>
<protein>
    <submittedName>
        <fullName evidence="2">Nucleoside-diphosphate-sugar epimerase</fullName>
    </submittedName>
</protein>
<proteinExistence type="predicted"/>